<feature type="region of interest" description="Disordered" evidence="1">
    <location>
        <begin position="17"/>
        <end position="54"/>
    </location>
</feature>
<feature type="compositionally biased region" description="Basic and acidic residues" evidence="1">
    <location>
        <begin position="32"/>
        <end position="51"/>
    </location>
</feature>
<comment type="caution">
    <text evidence="2">The sequence shown here is derived from an EMBL/GenBank/DDBJ whole genome shotgun (WGS) entry which is preliminary data.</text>
</comment>
<sequence>MGYKTIAKQLVEWGTLPASGVDKPKQVPPLRSGERKGTTERTAPRLLDRQTSKTSTVTECANITVVLKSR</sequence>
<protein>
    <submittedName>
        <fullName evidence="2">Uncharacterized protein</fullName>
    </submittedName>
</protein>
<accession>A0AAN8MBI3</accession>
<reference evidence="2 3" key="1">
    <citation type="submission" date="2021-04" db="EMBL/GenBank/DDBJ databases">
        <authorList>
            <person name="De Guttry C."/>
            <person name="Zahm M."/>
            <person name="Klopp C."/>
            <person name="Cabau C."/>
            <person name="Louis A."/>
            <person name="Berthelot C."/>
            <person name="Parey E."/>
            <person name="Roest Crollius H."/>
            <person name="Montfort J."/>
            <person name="Robinson-Rechavi M."/>
            <person name="Bucao C."/>
            <person name="Bouchez O."/>
            <person name="Gislard M."/>
            <person name="Lluch J."/>
            <person name="Milhes M."/>
            <person name="Lampietro C."/>
            <person name="Lopez Roques C."/>
            <person name="Donnadieu C."/>
            <person name="Braasch I."/>
            <person name="Desvignes T."/>
            <person name="Postlethwait J."/>
            <person name="Bobe J."/>
            <person name="Wedekind C."/>
            <person name="Guiguen Y."/>
        </authorList>
    </citation>
    <scope>NUCLEOTIDE SEQUENCE [LARGE SCALE GENOMIC DNA]</scope>
    <source>
        <strain evidence="2">Cs_M1</strain>
        <tissue evidence="2">Blood</tissue>
    </source>
</reference>
<organism evidence="2 3">
    <name type="scientific">Coregonus suidteri</name>
    <dbReference type="NCBI Taxonomy" id="861788"/>
    <lineage>
        <taxon>Eukaryota</taxon>
        <taxon>Metazoa</taxon>
        <taxon>Chordata</taxon>
        <taxon>Craniata</taxon>
        <taxon>Vertebrata</taxon>
        <taxon>Euteleostomi</taxon>
        <taxon>Actinopterygii</taxon>
        <taxon>Neopterygii</taxon>
        <taxon>Teleostei</taxon>
        <taxon>Protacanthopterygii</taxon>
        <taxon>Salmoniformes</taxon>
        <taxon>Salmonidae</taxon>
        <taxon>Coregoninae</taxon>
        <taxon>Coregonus</taxon>
    </lineage>
</organism>
<dbReference type="AlphaFoldDB" id="A0AAN8MBI3"/>
<evidence type="ECO:0000256" key="1">
    <source>
        <dbReference type="SAM" id="MobiDB-lite"/>
    </source>
</evidence>
<dbReference type="EMBL" id="JAGTTL010000005">
    <property type="protein sequence ID" value="KAK6322376.1"/>
    <property type="molecule type" value="Genomic_DNA"/>
</dbReference>
<evidence type="ECO:0000313" key="2">
    <source>
        <dbReference type="EMBL" id="KAK6322376.1"/>
    </source>
</evidence>
<keyword evidence="3" id="KW-1185">Reference proteome</keyword>
<dbReference type="Proteomes" id="UP001356427">
    <property type="component" value="Unassembled WGS sequence"/>
</dbReference>
<gene>
    <name evidence="2" type="ORF">J4Q44_G00071680</name>
</gene>
<name>A0AAN8MBI3_9TELE</name>
<proteinExistence type="predicted"/>
<evidence type="ECO:0000313" key="3">
    <source>
        <dbReference type="Proteomes" id="UP001356427"/>
    </source>
</evidence>